<dbReference type="Proteomes" id="UP000076078">
    <property type="component" value="Unassembled WGS sequence"/>
</dbReference>
<accession>A0A152A7P2</accession>
<dbReference type="EMBL" id="LODT01000004">
    <property type="protein sequence ID" value="KYR02214.1"/>
    <property type="molecule type" value="Genomic_DNA"/>
</dbReference>
<keyword evidence="2" id="KW-1185">Reference proteome</keyword>
<reference evidence="1 2" key="1">
    <citation type="submission" date="2015-12" db="EMBL/GenBank/DDBJ databases">
        <title>Dictyostelia acquired genes for synthesis and detection of signals that induce cell-type specialization by lateral gene transfer from prokaryotes.</title>
        <authorList>
            <person name="Gloeckner G."/>
            <person name="Schaap P."/>
        </authorList>
    </citation>
    <scope>NUCLEOTIDE SEQUENCE [LARGE SCALE GENOMIC DNA]</scope>
    <source>
        <strain evidence="1 2">TK</strain>
    </source>
</reference>
<evidence type="ECO:0000313" key="2">
    <source>
        <dbReference type="Proteomes" id="UP000076078"/>
    </source>
</evidence>
<sequence length="80" mass="9409">MKVPKVSFLTDYKNSKRINHCKKPTGLIKRRKILGIPFTKINPTKTVIININLEPKRINSIEILFCYMIVYTLLSGRRYQ</sequence>
<dbReference type="AlphaFoldDB" id="A0A152A7P2"/>
<protein>
    <submittedName>
        <fullName evidence="1">Uncharacterized protein</fullName>
    </submittedName>
</protein>
<organism evidence="1 2">
    <name type="scientific">Tieghemostelium lacteum</name>
    <name type="common">Slime mold</name>
    <name type="synonym">Dictyostelium lacteum</name>
    <dbReference type="NCBI Taxonomy" id="361077"/>
    <lineage>
        <taxon>Eukaryota</taxon>
        <taxon>Amoebozoa</taxon>
        <taxon>Evosea</taxon>
        <taxon>Eumycetozoa</taxon>
        <taxon>Dictyostelia</taxon>
        <taxon>Dictyosteliales</taxon>
        <taxon>Raperosteliaceae</taxon>
        <taxon>Tieghemostelium</taxon>
    </lineage>
</organism>
<comment type="caution">
    <text evidence="1">The sequence shown here is derived from an EMBL/GenBank/DDBJ whole genome shotgun (WGS) entry which is preliminary data.</text>
</comment>
<proteinExistence type="predicted"/>
<dbReference type="InParanoid" id="A0A152A7P2"/>
<evidence type="ECO:0000313" key="1">
    <source>
        <dbReference type="EMBL" id="KYR02214.1"/>
    </source>
</evidence>
<gene>
    <name evidence="1" type="ORF">DLAC_11459</name>
</gene>
<name>A0A152A7P2_TIELA</name>